<proteinExistence type="predicted"/>
<sequence length="153" mass="17646">MKHLRIPIAIIIFIILVCSCEEGEKEIEKNQFSTALTEIELKPSTDWVVVLPGLGCKGCIQEGEIFMKENINNDHIKFILTKIESLKILQKKIGVNLDDYHNIYLDKDNSFEVTTNNTIYPCIIKMEDNQYIDHEFQSPENSLAFDKLKAQIQ</sequence>
<evidence type="ECO:0000313" key="2">
    <source>
        <dbReference type="Proteomes" id="UP000829517"/>
    </source>
</evidence>
<evidence type="ECO:0000313" key="1">
    <source>
        <dbReference type="EMBL" id="MCF8716346.1"/>
    </source>
</evidence>
<accession>A0ABS9J7E3</accession>
<keyword evidence="2" id="KW-1185">Reference proteome</keyword>
<dbReference type="Proteomes" id="UP000829517">
    <property type="component" value="Unassembled WGS sequence"/>
</dbReference>
<evidence type="ECO:0008006" key="3">
    <source>
        <dbReference type="Google" id="ProtNLM"/>
    </source>
</evidence>
<dbReference type="EMBL" id="JAETXX010000016">
    <property type="protein sequence ID" value="MCF8716346.1"/>
    <property type="molecule type" value="Genomic_DNA"/>
</dbReference>
<protein>
    <recommendedName>
        <fullName evidence="3">Copper chaperone NosL</fullName>
    </recommendedName>
</protein>
<name>A0ABS9J7E3_9FLAO</name>
<organism evidence="1 2">
    <name type="scientific">Joostella atrarenae</name>
    <dbReference type="NCBI Taxonomy" id="679257"/>
    <lineage>
        <taxon>Bacteria</taxon>
        <taxon>Pseudomonadati</taxon>
        <taxon>Bacteroidota</taxon>
        <taxon>Flavobacteriia</taxon>
        <taxon>Flavobacteriales</taxon>
        <taxon>Flavobacteriaceae</taxon>
        <taxon>Joostella</taxon>
    </lineage>
</organism>
<comment type="caution">
    <text evidence="1">The sequence shown here is derived from an EMBL/GenBank/DDBJ whole genome shotgun (WGS) entry which is preliminary data.</text>
</comment>
<reference evidence="1 2" key="1">
    <citation type="submission" date="2021-01" db="EMBL/GenBank/DDBJ databases">
        <title>Genome sequencing of Joostella atrarenae M1-2 (= KCTC 23194).</title>
        <authorList>
            <person name="Zakaria M.R."/>
            <person name="Lam M.Q."/>
            <person name="Chong C.S."/>
        </authorList>
    </citation>
    <scope>NUCLEOTIDE SEQUENCE [LARGE SCALE GENOMIC DNA]</scope>
    <source>
        <strain evidence="1 2">M1-2</strain>
    </source>
</reference>
<dbReference type="PROSITE" id="PS51257">
    <property type="entry name" value="PROKAR_LIPOPROTEIN"/>
    <property type="match status" value="1"/>
</dbReference>
<dbReference type="RefSeq" id="WP_236960683.1">
    <property type="nucleotide sequence ID" value="NZ_JAETXX010000016.1"/>
</dbReference>
<gene>
    <name evidence="1" type="ORF">JM658_16065</name>
</gene>